<evidence type="ECO:0000256" key="1">
    <source>
        <dbReference type="SAM" id="Phobius"/>
    </source>
</evidence>
<feature type="transmembrane region" description="Helical" evidence="1">
    <location>
        <begin position="50"/>
        <end position="70"/>
    </location>
</feature>
<evidence type="ECO:0000313" key="4">
    <source>
        <dbReference type="Proteomes" id="UP000474802"/>
    </source>
</evidence>
<reference evidence="3 4" key="2">
    <citation type="submission" date="2020-03" db="EMBL/GenBank/DDBJ databases">
        <title>Devosia chinhatensis sp. nov., isolated from a hexachlorocyclohexane (HCH) dump site in India.</title>
        <authorList>
            <person name="Kumar M."/>
            <person name="Lal R."/>
        </authorList>
    </citation>
    <scope>NUCLEOTIDE SEQUENCE [LARGE SCALE GENOMIC DNA]</scope>
    <source>
        <strain evidence="3 4">H239</strain>
    </source>
</reference>
<proteinExistence type="predicted"/>
<keyword evidence="1" id="KW-1133">Transmembrane helix</keyword>
<evidence type="ECO:0000313" key="3">
    <source>
        <dbReference type="EMBL" id="NGP18207.1"/>
    </source>
</evidence>
<dbReference type="EMBL" id="JAALFG010000002">
    <property type="protein sequence ID" value="NGP18207.1"/>
    <property type="molecule type" value="Genomic_DNA"/>
</dbReference>
<evidence type="ECO:0000256" key="2">
    <source>
        <dbReference type="SAM" id="SignalP"/>
    </source>
</evidence>
<dbReference type="Proteomes" id="UP000474802">
    <property type="component" value="Unassembled WGS sequence"/>
</dbReference>
<sequence length="98" mass="10570">MHSSTSSRRKSFKLVAVLGTTSVALGSAVALFAGVSPAQAANIASQADTQVAVFMVPLTLLVLVLLFEVARFALRGRIPVEVQPRRQRRPEWTPRRGG</sequence>
<keyword evidence="2" id="KW-0732">Signal</keyword>
<dbReference type="AlphaFoldDB" id="A0A6M1SFB6"/>
<name>A0A6M1SFB6_9HYPH</name>
<feature type="chain" id="PRO_5026683576" evidence="2">
    <location>
        <begin position="41"/>
        <end position="98"/>
    </location>
</feature>
<feature type="signal peptide" evidence="2">
    <location>
        <begin position="1"/>
        <end position="40"/>
    </location>
</feature>
<organism evidence="3 4">
    <name type="scientific">Devosia aurantiaca</name>
    <dbReference type="NCBI Taxonomy" id="2714858"/>
    <lineage>
        <taxon>Bacteria</taxon>
        <taxon>Pseudomonadati</taxon>
        <taxon>Pseudomonadota</taxon>
        <taxon>Alphaproteobacteria</taxon>
        <taxon>Hyphomicrobiales</taxon>
        <taxon>Devosiaceae</taxon>
        <taxon>Devosia</taxon>
    </lineage>
</organism>
<comment type="caution">
    <text evidence="3">The sequence shown here is derived from an EMBL/GenBank/DDBJ whole genome shotgun (WGS) entry which is preliminary data.</text>
</comment>
<keyword evidence="4" id="KW-1185">Reference proteome</keyword>
<protein>
    <submittedName>
        <fullName evidence="3">Uncharacterized protein</fullName>
    </submittedName>
</protein>
<reference evidence="3 4" key="1">
    <citation type="submission" date="2020-02" db="EMBL/GenBank/DDBJ databases">
        <authorList>
            <person name="Khan S.A."/>
            <person name="Jeon C.O."/>
            <person name="Chun B.H."/>
        </authorList>
    </citation>
    <scope>NUCLEOTIDE SEQUENCE [LARGE SCALE GENOMIC DNA]</scope>
    <source>
        <strain evidence="3 4">H239</strain>
    </source>
</reference>
<keyword evidence="1" id="KW-0472">Membrane</keyword>
<accession>A0A6M1SFB6</accession>
<gene>
    <name evidence="3" type="ORF">G5575_11515</name>
</gene>
<dbReference type="RefSeq" id="WP_164534435.1">
    <property type="nucleotide sequence ID" value="NZ_JAALFG010000002.1"/>
</dbReference>
<keyword evidence="1" id="KW-0812">Transmembrane</keyword>